<keyword evidence="6" id="KW-0812">Transmembrane</keyword>
<evidence type="ECO:0000313" key="9">
    <source>
        <dbReference type="Ensembl" id="ENSPKIP00000007115.1"/>
    </source>
</evidence>
<keyword evidence="4" id="KW-0325">Glycoprotein</keyword>
<dbReference type="Proteomes" id="UP000261540">
    <property type="component" value="Unplaced"/>
</dbReference>
<feature type="domain" description="Ig-like" evidence="7">
    <location>
        <begin position="43"/>
        <end position="110"/>
    </location>
</feature>
<dbReference type="GeneTree" id="ENSGT00940000165521"/>
<dbReference type="AlphaFoldDB" id="A0A3B3QNG4"/>
<keyword evidence="6" id="KW-1133">Transmembrane helix</keyword>
<dbReference type="FunFam" id="2.60.40.10:FF:000136">
    <property type="entry name" value="Ciliary neurotrophic factor receptor alpha"/>
    <property type="match status" value="1"/>
</dbReference>
<dbReference type="SUPFAM" id="SSF48726">
    <property type="entry name" value="Immunoglobulin"/>
    <property type="match status" value="1"/>
</dbReference>
<accession>A0A3B3QNG4</accession>
<reference evidence="9" key="1">
    <citation type="submission" date="2025-08" db="UniProtKB">
        <authorList>
            <consortium name="Ensembl"/>
        </authorList>
    </citation>
    <scope>IDENTIFICATION</scope>
</reference>
<evidence type="ECO:0000256" key="3">
    <source>
        <dbReference type="ARBA" id="ARBA00022737"/>
    </source>
</evidence>
<evidence type="ECO:0000256" key="6">
    <source>
        <dbReference type="SAM" id="Phobius"/>
    </source>
</evidence>
<dbReference type="PANTHER" id="PTHR48483:SF2">
    <property type="entry name" value="INTERLEUKIN-27 SUBUNIT BETA"/>
    <property type="match status" value="1"/>
</dbReference>
<dbReference type="Gene3D" id="2.60.40.10">
    <property type="entry name" value="Immunoglobulins"/>
    <property type="match status" value="2"/>
</dbReference>
<proteinExistence type="inferred from homology"/>
<dbReference type="GO" id="GO:0016020">
    <property type="term" value="C:membrane"/>
    <property type="evidence" value="ECO:0007669"/>
    <property type="project" value="InterPro"/>
</dbReference>
<evidence type="ECO:0000256" key="4">
    <source>
        <dbReference type="ARBA" id="ARBA00023180"/>
    </source>
</evidence>
<dbReference type="PROSITE" id="PS50835">
    <property type="entry name" value="IG_LIKE"/>
    <property type="match status" value="1"/>
</dbReference>
<dbReference type="InterPro" id="IPR013783">
    <property type="entry name" value="Ig-like_fold"/>
</dbReference>
<dbReference type="InterPro" id="IPR007110">
    <property type="entry name" value="Ig-like_dom"/>
</dbReference>
<keyword evidence="6" id="KW-0472">Membrane</keyword>
<dbReference type="GO" id="GO:0031101">
    <property type="term" value="P:fin regeneration"/>
    <property type="evidence" value="ECO:0007669"/>
    <property type="project" value="Ensembl"/>
</dbReference>
<dbReference type="InterPro" id="IPR003530">
    <property type="entry name" value="Hematopoietin_rcpt_L_F3_CS"/>
</dbReference>
<dbReference type="GO" id="GO:0004896">
    <property type="term" value="F:cytokine receptor activity"/>
    <property type="evidence" value="ECO:0007669"/>
    <property type="project" value="InterPro"/>
</dbReference>
<reference evidence="9" key="2">
    <citation type="submission" date="2025-09" db="UniProtKB">
        <authorList>
            <consortium name="Ensembl"/>
        </authorList>
    </citation>
    <scope>IDENTIFICATION</scope>
</reference>
<dbReference type="InterPro" id="IPR003961">
    <property type="entry name" value="FN3_dom"/>
</dbReference>
<dbReference type="PANTHER" id="PTHR48483">
    <property type="entry name" value="INTERLEUKIN-27 SUBUNIT BETA"/>
    <property type="match status" value="1"/>
</dbReference>
<evidence type="ECO:0000259" key="8">
    <source>
        <dbReference type="PROSITE" id="PS50853"/>
    </source>
</evidence>
<dbReference type="CDD" id="cd00063">
    <property type="entry name" value="FN3"/>
    <property type="match status" value="1"/>
</dbReference>
<dbReference type="InterPro" id="IPR036116">
    <property type="entry name" value="FN3_sf"/>
</dbReference>
<dbReference type="GO" id="GO:0061026">
    <property type="term" value="P:cardiac muscle tissue regeneration"/>
    <property type="evidence" value="ECO:0007669"/>
    <property type="project" value="Ensembl"/>
</dbReference>
<name>A0A3B3QNG4_9TELE</name>
<evidence type="ECO:0000256" key="1">
    <source>
        <dbReference type="ARBA" id="ARBA00010890"/>
    </source>
</evidence>
<dbReference type="SUPFAM" id="SSF49265">
    <property type="entry name" value="Fibronectin type III"/>
    <property type="match status" value="2"/>
</dbReference>
<feature type="domain" description="Fibronectin type-III" evidence="8">
    <location>
        <begin position="224"/>
        <end position="319"/>
    </location>
</feature>
<evidence type="ECO:0000259" key="7">
    <source>
        <dbReference type="PROSITE" id="PS50835"/>
    </source>
</evidence>
<keyword evidence="5" id="KW-0393">Immunoglobulin domain</keyword>
<evidence type="ECO:0000313" key="10">
    <source>
        <dbReference type="Proteomes" id="UP000261540"/>
    </source>
</evidence>
<dbReference type="PROSITE" id="PS50853">
    <property type="entry name" value="FN3"/>
    <property type="match status" value="1"/>
</dbReference>
<sequence>MAWRPKFIWTLHMSATSTHACGLIALAILAILTILCVHVNSEPWIPEAADVQYGSLDCNVTLACSSSLPRSLAEWRLNGSTPVPGQTGLGLDGGLTLVNTTQHMEGIYSCHDEEGNVVHAVKLYLGRAPEPLNVSCRMVNHHVVRCFWKPLVNTYLPSKYIATYRYDNHVKTCHQEPSKPNECTIGNPPMWYHTVTMNITEVNPLGTASTRIQLQFHKLLRPDPPEAVTLEPVAGQPRKLRVSWRYPSSWPQGSAFPLHFQLRYRPVGSNIWSERITTGTTVMITDMVSGHPHLIQVQAGDELSFGSWSEWSPELLALPWIEASPTTKEDPAYELFTEPITIEPTELPVEKTKGVGVLVCLGLLAGVILLMLCTLIILLWVRQKRRDCMMKRELASMMSMQRVKI</sequence>
<protein>
    <submittedName>
        <fullName evidence="9">Interleukin 11 receptor subunit alpha</fullName>
    </submittedName>
</protein>
<dbReference type="STRING" id="1676925.ENSPKIP00000007115"/>
<keyword evidence="3" id="KW-0677">Repeat</keyword>
<dbReference type="Ensembl" id="ENSPKIT00000031159.1">
    <property type="protein sequence ID" value="ENSPKIP00000007115.1"/>
    <property type="gene ID" value="ENSPKIG00000023130.1"/>
</dbReference>
<dbReference type="InterPro" id="IPR053073">
    <property type="entry name" value="IL11/IL27_subunit_beta"/>
</dbReference>
<dbReference type="PROSITE" id="PS01354">
    <property type="entry name" value="HEMATOPO_REC_L_F3"/>
    <property type="match status" value="1"/>
</dbReference>
<keyword evidence="2" id="KW-0732">Signal</keyword>
<dbReference type="SMART" id="SM00060">
    <property type="entry name" value="FN3"/>
    <property type="match status" value="1"/>
</dbReference>
<keyword evidence="10" id="KW-1185">Reference proteome</keyword>
<organism evidence="9 10">
    <name type="scientific">Paramormyrops kingsleyae</name>
    <dbReference type="NCBI Taxonomy" id="1676925"/>
    <lineage>
        <taxon>Eukaryota</taxon>
        <taxon>Metazoa</taxon>
        <taxon>Chordata</taxon>
        <taxon>Craniata</taxon>
        <taxon>Vertebrata</taxon>
        <taxon>Euteleostomi</taxon>
        <taxon>Actinopterygii</taxon>
        <taxon>Neopterygii</taxon>
        <taxon>Teleostei</taxon>
        <taxon>Osteoglossocephala</taxon>
        <taxon>Osteoglossomorpha</taxon>
        <taxon>Osteoglossiformes</taxon>
        <taxon>Mormyridae</taxon>
        <taxon>Paramormyrops</taxon>
    </lineage>
</organism>
<comment type="similarity">
    <text evidence="1">Belongs to the type I cytokine receptor family. Type 3 subfamily.</text>
</comment>
<evidence type="ECO:0000256" key="5">
    <source>
        <dbReference type="ARBA" id="ARBA00023319"/>
    </source>
</evidence>
<feature type="transmembrane region" description="Helical" evidence="6">
    <location>
        <begin position="355"/>
        <end position="381"/>
    </location>
</feature>
<dbReference type="InterPro" id="IPR036179">
    <property type="entry name" value="Ig-like_dom_sf"/>
</dbReference>
<evidence type="ECO:0000256" key="2">
    <source>
        <dbReference type="ARBA" id="ARBA00022729"/>
    </source>
</evidence>